<proteinExistence type="inferred from homology"/>
<dbReference type="InterPro" id="IPR001559">
    <property type="entry name" value="Phosphotriesterase"/>
</dbReference>
<gene>
    <name evidence="4" type="ORF">GCM10025867_36800</name>
</gene>
<keyword evidence="5" id="KW-1185">Reference proteome</keyword>
<dbReference type="SUPFAM" id="SSF51556">
    <property type="entry name" value="Metallo-dependent hydrolases"/>
    <property type="match status" value="1"/>
</dbReference>
<keyword evidence="2" id="KW-0378">Hydrolase</keyword>
<evidence type="ECO:0008006" key="6">
    <source>
        <dbReference type="Google" id="ProtNLM"/>
    </source>
</evidence>
<evidence type="ECO:0000256" key="2">
    <source>
        <dbReference type="ARBA" id="ARBA00022801"/>
    </source>
</evidence>
<organism evidence="4 5">
    <name type="scientific">Frondihabitans sucicola</name>
    <dbReference type="NCBI Taxonomy" id="1268041"/>
    <lineage>
        <taxon>Bacteria</taxon>
        <taxon>Bacillati</taxon>
        <taxon>Actinomycetota</taxon>
        <taxon>Actinomycetes</taxon>
        <taxon>Micrococcales</taxon>
        <taxon>Microbacteriaceae</taxon>
        <taxon>Frondihabitans</taxon>
    </lineage>
</organism>
<dbReference type="Gene3D" id="3.20.20.140">
    <property type="entry name" value="Metal-dependent hydrolases"/>
    <property type="match status" value="1"/>
</dbReference>
<protein>
    <recommendedName>
        <fullName evidence="6">Phosphotriesterase-related protein</fullName>
    </recommendedName>
</protein>
<evidence type="ECO:0000313" key="5">
    <source>
        <dbReference type="Proteomes" id="UP001321486"/>
    </source>
</evidence>
<name>A0ABM8GSK3_9MICO</name>
<reference evidence="5" key="1">
    <citation type="journal article" date="2019" name="Int. J. Syst. Evol. Microbiol.">
        <title>The Global Catalogue of Microorganisms (GCM) 10K type strain sequencing project: providing services to taxonomists for standard genome sequencing and annotation.</title>
        <authorList>
            <consortium name="The Broad Institute Genomics Platform"/>
            <consortium name="The Broad Institute Genome Sequencing Center for Infectious Disease"/>
            <person name="Wu L."/>
            <person name="Ma J."/>
        </authorList>
    </citation>
    <scope>NUCLEOTIDE SEQUENCE [LARGE SCALE GENOMIC DNA]</scope>
    <source>
        <strain evidence="5">NBRC 108728</strain>
    </source>
</reference>
<dbReference type="Proteomes" id="UP001321486">
    <property type="component" value="Chromosome"/>
</dbReference>
<evidence type="ECO:0000313" key="4">
    <source>
        <dbReference type="EMBL" id="BDZ51439.1"/>
    </source>
</evidence>
<evidence type="ECO:0000256" key="1">
    <source>
        <dbReference type="ARBA" id="ARBA00022723"/>
    </source>
</evidence>
<dbReference type="PANTHER" id="PTHR10819:SF3">
    <property type="entry name" value="PHOSPHOTRIESTERASE-RELATED PROTEIN"/>
    <property type="match status" value="1"/>
</dbReference>
<dbReference type="InterPro" id="IPR032466">
    <property type="entry name" value="Metal_Hydrolase"/>
</dbReference>
<dbReference type="PANTHER" id="PTHR10819">
    <property type="entry name" value="PHOSPHOTRIESTERASE-RELATED"/>
    <property type="match status" value="1"/>
</dbReference>
<sequence>MIIELCKRGHADRVVLGHDTHVRSDSITREQRQADPSRATWHYTYLSEEVLPRLYDAGVPQKDIDQMLIDNPRRVFTQHEPY</sequence>
<evidence type="ECO:0000256" key="3">
    <source>
        <dbReference type="PROSITE-ProRule" id="PRU00679"/>
    </source>
</evidence>
<dbReference type="EMBL" id="AP027732">
    <property type="protein sequence ID" value="BDZ51439.1"/>
    <property type="molecule type" value="Genomic_DNA"/>
</dbReference>
<dbReference type="RefSeq" id="WP_286344205.1">
    <property type="nucleotide sequence ID" value="NZ_AP027732.1"/>
</dbReference>
<dbReference type="Pfam" id="PF02126">
    <property type="entry name" value="PTE"/>
    <property type="match status" value="1"/>
</dbReference>
<accession>A0ABM8GSK3</accession>
<comment type="similarity">
    <text evidence="3">Belongs to the metallo-dependent hydrolases superfamily. Phosphotriesterase family.</text>
</comment>
<keyword evidence="1" id="KW-0479">Metal-binding</keyword>
<comment type="caution">
    <text evidence="3">Lacks conserved residue(s) required for the propagation of feature annotation.</text>
</comment>
<dbReference type="PROSITE" id="PS51347">
    <property type="entry name" value="PHOSPHOTRIESTERASE_2"/>
    <property type="match status" value="1"/>
</dbReference>